<accession>A0A0F9E066</accession>
<evidence type="ECO:0000313" key="1">
    <source>
        <dbReference type="EMBL" id="KKL67413.1"/>
    </source>
</evidence>
<feature type="non-terminal residue" evidence="1">
    <location>
        <position position="660"/>
    </location>
</feature>
<gene>
    <name evidence="1" type="ORF">LCGC14_2135230</name>
</gene>
<feature type="non-terminal residue" evidence="1">
    <location>
        <position position="1"/>
    </location>
</feature>
<name>A0A0F9E066_9ZZZZ</name>
<reference evidence="1" key="1">
    <citation type="journal article" date="2015" name="Nature">
        <title>Complex archaea that bridge the gap between prokaryotes and eukaryotes.</title>
        <authorList>
            <person name="Spang A."/>
            <person name="Saw J.H."/>
            <person name="Jorgensen S.L."/>
            <person name="Zaremba-Niedzwiedzka K."/>
            <person name="Martijn J."/>
            <person name="Lind A.E."/>
            <person name="van Eijk R."/>
            <person name="Schleper C."/>
            <person name="Guy L."/>
            <person name="Ettema T.J."/>
        </authorList>
    </citation>
    <scope>NUCLEOTIDE SEQUENCE</scope>
</reference>
<proteinExistence type="predicted"/>
<organism evidence="1">
    <name type="scientific">marine sediment metagenome</name>
    <dbReference type="NCBI Taxonomy" id="412755"/>
    <lineage>
        <taxon>unclassified sequences</taxon>
        <taxon>metagenomes</taxon>
        <taxon>ecological metagenomes</taxon>
    </lineage>
</organism>
<sequence length="660" mass="75490">GMTAPQVNQLKGYIDKLPMELKRRVKSVRFMEVADKQPPGTEGFHDFVKDNIGISREALAGRSYFPAEQIFNHEMMHSFMGSKIDTGDYQFVLDFLDAIGYKGSKQWKMTEQAANEGWTSVTYNRAGKTNFPYEERPQELLSFNFQGLTAGDPELVLPGFNEFVASHMPIKLSRPKLTTTQIDQIQLLINNTRHRASNLQVVRTTEAKIARDLLAKKPKFKTPEEASEWWETFYTQRNRPWEEYRNIDLQLTSQMDEIRMNMSTPAKAAHKPSLPKDIGELTPAHIAYIFSVTGDDMRAALIKAETMTLHPKDRFIRYVQVRAGRLANASKKSYEELGFTEEAIGRVYDQMLDAAGIPTQLADDPLAPMMSQFEDVRRTLETNVKMPEKDYLAIKQFVQGVSRDLKEAPMYKPFEKRLLSREEAGELMGITIPERGFSSGTTFDVKGKRIAVEDGEFWLTGTDVTPNTEWWAKKESAMMKAREAFELDFTTYSDGNMIDAAMRMIFPFWTYESQRYFWLPRTFLRTPGTLTGLGRYVDYSDSGYIPVAGTDYQFNPVRGTVFMGGFRRLYLKDYPEYYDAFPGMELIDAIGRFGFYPGIGFMAPIVAFGAQANRKPEWSELAPAWVKTGIHALVALTPDSKAKDLTEMLFPDRYRDYLVI</sequence>
<protein>
    <recommendedName>
        <fullName evidence="2">Large polyvalent protein associated domain-containing protein</fullName>
    </recommendedName>
</protein>
<dbReference type="AlphaFoldDB" id="A0A0F9E066"/>
<dbReference type="EMBL" id="LAZR01026866">
    <property type="protein sequence ID" value="KKL67413.1"/>
    <property type="molecule type" value="Genomic_DNA"/>
</dbReference>
<comment type="caution">
    <text evidence="1">The sequence shown here is derived from an EMBL/GenBank/DDBJ whole genome shotgun (WGS) entry which is preliminary data.</text>
</comment>
<evidence type="ECO:0008006" key="2">
    <source>
        <dbReference type="Google" id="ProtNLM"/>
    </source>
</evidence>